<name>A0A4Q2DXT1_9AGAR</name>
<dbReference type="Proteomes" id="UP000290288">
    <property type="component" value="Unassembled WGS sequence"/>
</dbReference>
<reference evidence="1 2" key="1">
    <citation type="submission" date="2019-01" db="EMBL/GenBank/DDBJ databases">
        <title>Draft genome sequence of Psathyrella aberdarensis IHI B618.</title>
        <authorList>
            <person name="Buettner E."/>
            <person name="Kellner H."/>
        </authorList>
    </citation>
    <scope>NUCLEOTIDE SEQUENCE [LARGE SCALE GENOMIC DNA]</scope>
    <source>
        <strain evidence="1 2">IHI B618</strain>
    </source>
</reference>
<sequence>MVELDVGAVVTEGRRGSEAPEGVEAVVWVVPEVVDVDVTADEKEPDMLFILEKKEVTRL</sequence>
<accession>A0A4Q2DXT1</accession>
<keyword evidence="2" id="KW-1185">Reference proteome</keyword>
<organism evidence="1 2">
    <name type="scientific">Candolleomyces aberdarensis</name>
    <dbReference type="NCBI Taxonomy" id="2316362"/>
    <lineage>
        <taxon>Eukaryota</taxon>
        <taxon>Fungi</taxon>
        <taxon>Dikarya</taxon>
        <taxon>Basidiomycota</taxon>
        <taxon>Agaricomycotina</taxon>
        <taxon>Agaricomycetes</taxon>
        <taxon>Agaricomycetidae</taxon>
        <taxon>Agaricales</taxon>
        <taxon>Agaricineae</taxon>
        <taxon>Psathyrellaceae</taxon>
        <taxon>Candolleomyces</taxon>
    </lineage>
</organism>
<gene>
    <name evidence="1" type="ORF">EST38_g1292</name>
</gene>
<evidence type="ECO:0000313" key="2">
    <source>
        <dbReference type="Proteomes" id="UP000290288"/>
    </source>
</evidence>
<protein>
    <submittedName>
        <fullName evidence="1">Uncharacterized protein</fullName>
    </submittedName>
</protein>
<evidence type="ECO:0000313" key="1">
    <source>
        <dbReference type="EMBL" id="RXW24556.1"/>
    </source>
</evidence>
<comment type="caution">
    <text evidence="1">The sequence shown here is derived from an EMBL/GenBank/DDBJ whole genome shotgun (WGS) entry which is preliminary data.</text>
</comment>
<dbReference type="EMBL" id="SDEE01000017">
    <property type="protein sequence ID" value="RXW24556.1"/>
    <property type="molecule type" value="Genomic_DNA"/>
</dbReference>
<dbReference type="AlphaFoldDB" id="A0A4Q2DXT1"/>
<proteinExistence type="predicted"/>